<proteinExistence type="predicted"/>
<name>A0ABT7AF37_9HYPH</name>
<sequence>MLSTVLIATSAAAAEPGDIGAVVSERVKTLTRSSPWKPVAQIPISFTTHHPQGMVKVGEHFYVSSVEIRTATKRFDQPQDGYDRDTGDGTGHLFKIDAKGNLVADITLGEGSIYHPGGIDYDGQSIFVPVAEYRPNSRSIVYRVDPETMKAAEVFRYTDHLGGIVHNTDEKTLNAVSWGSRRFYRFTLDDRGRVTNARTPRETLAEANRSHYVDYQDCKYLGRQEMLCGGLTAYQPVKDGPKFSLGGFEIVDLAANQAIYQVPVQLWTSAGLPMTQNPFWVEPTASGLRAYFMPEDDKSTIYVYETEGK</sequence>
<keyword evidence="2" id="KW-1185">Reference proteome</keyword>
<comment type="caution">
    <text evidence="1">The sequence shown here is derived from an EMBL/GenBank/DDBJ whole genome shotgun (WGS) entry which is preliminary data.</text>
</comment>
<gene>
    <name evidence="1" type="ORF">QNA08_03180</name>
</gene>
<organism evidence="1 2">
    <name type="scientific">Chelatococcus albus</name>
    <dbReference type="NCBI Taxonomy" id="3047466"/>
    <lineage>
        <taxon>Bacteria</taxon>
        <taxon>Pseudomonadati</taxon>
        <taxon>Pseudomonadota</taxon>
        <taxon>Alphaproteobacteria</taxon>
        <taxon>Hyphomicrobiales</taxon>
        <taxon>Chelatococcaceae</taxon>
        <taxon>Chelatococcus</taxon>
    </lineage>
</organism>
<dbReference type="Pfam" id="PF20055">
    <property type="entry name" value="DUF6454"/>
    <property type="match status" value="1"/>
</dbReference>
<protein>
    <submittedName>
        <fullName evidence="1">DUF6454 family protein</fullName>
    </submittedName>
</protein>
<evidence type="ECO:0000313" key="1">
    <source>
        <dbReference type="EMBL" id="MDJ1157241.1"/>
    </source>
</evidence>
<dbReference type="InterPro" id="IPR046312">
    <property type="entry name" value="DUF6454"/>
</dbReference>
<reference evidence="1 2" key="1">
    <citation type="submission" date="2023-05" db="EMBL/GenBank/DDBJ databases">
        <title>Chelatococcus sp. nov., a moderately thermophilic bacterium isolated from hot spring microbial mat.</title>
        <authorList>
            <person name="Hu C.-J."/>
            <person name="Li W.-J."/>
        </authorList>
    </citation>
    <scope>NUCLEOTIDE SEQUENCE [LARGE SCALE GENOMIC DNA]</scope>
    <source>
        <strain evidence="1 2">SYSU G07232</strain>
    </source>
</reference>
<dbReference type="EMBL" id="JASJEV010000001">
    <property type="protein sequence ID" value="MDJ1157241.1"/>
    <property type="molecule type" value="Genomic_DNA"/>
</dbReference>
<evidence type="ECO:0000313" key="2">
    <source>
        <dbReference type="Proteomes" id="UP001321492"/>
    </source>
</evidence>
<dbReference type="SUPFAM" id="SSF63825">
    <property type="entry name" value="YWTD domain"/>
    <property type="match status" value="1"/>
</dbReference>
<accession>A0ABT7AF37</accession>
<dbReference type="Proteomes" id="UP001321492">
    <property type="component" value="Unassembled WGS sequence"/>
</dbReference>